<comment type="caution">
    <text evidence="9">The sequence shown here is derived from an EMBL/GenBank/DDBJ whole genome shotgun (WGS) entry which is preliminary data.</text>
</comment>
<dbReference type="Gene3D" id="3.30.420.10">
    <property type="entry name" value="Ribonuclease H-like superfamily/Ribonuclease H"/>
    <property type="match status" value="1"/>
</dbReference>
<evidence type="ECO:0000313" key="10">
    <source>
        <dbReference type="Proteomes" id="UP000198211"/>
    </source>
</evidence>
<keyword evidence="3" id="KW-0540">Nuclease</keyword>
<keyword evidence="6" id="KW-0695">RNA-directed DNA polymerase</keyword>
<dbReference type="OrthoDB" id="3235313at2759"/>
<evidence type="ECO:0000256" key="5">
    <source>
        <dbReference type="ARBA" id="ARBA00022801"/>
    </source>
</evidence>
<dbReference type="Pfam" id="PF17917">
    <property type="entry name" value="RT_RNaseH"/>
    <property type="match status" value="1"/>
</dbReference>
<evidence type="ECO:0000256" key="6">
    <source>
        <dbReference type="ARBA" id="ARBA00022918"/>
    </source>
</evidence>
<protein>
    <recommendedName>
        <fullName evidence="11">Integrase catalytic domain-containing protein</fullName>
    </recommendedName>
</protein>
<dbReference type="InterPro" id="IPR050951">
    <property type="entry name" value="Retrovirus_Pol_polyprotein"/>
</dbReference>
<evidence type="ECO:0000256" key="3">
    <source>
        <dbReference type="ARBA" id="ARBA00022722"/>
    </source>
</evidence>
<dbReference type="Gene3D" id="1.10.340.70">
    <property type="match status" value="1"/>
</dbReference>
<keyword evidence="5" id="KW-0378">Hydrolase</keyword>
<dbReference type="InterPro" id="IPR041373">
    <property type="entry name" value="RT_RNaseH"/>
</dbReference>
<dbReference type="GO" id="GO:0003676">
    <property type="term" value="F:nucleic acid binding"/>
    <property type="evidence" value="ECO:0007669"/>
    <property type="project" value="InterPro"/>
</dbReference>
<dbReference type="Pfam" id="PF17921">
    <property type="entry name" value="Integrase_H2C2"/>
    <property type="match status" value="1"/>
</dbReference>
<evidence type="ECO:0000256" key="1">
    <source>
        <dbReference type="ARBA" id="ARBA00022679"/>
    </source>
</evidence>
<sequence>MQPRLQAATLLYAVEAVMTYGRTQLCDQEVLLDLELTTLAGRDVLKGLGMDIEQQLAQLAGPSLLEDETDEFPWDASLRVDEQKHELIVCKGGMFKHTELNWTMVEMEAFPIVKACHDLDCFLLHPNGFRLYCDHANLAYIFAPSVELKKHLSRLRPLGDVEFVSATPDDIQAAQQATSRERSRLQIVSVEVDGVVLITNRTWIPSNAKDLIAWILMVAHGGSQGHRGQEPILLALKERFYITKLEDKVAKFVRQCLLCQYFKGPRQIPHLYGPLLQANERNEVVQWDFLSLGEGFGDSSYLLMEKDGLSHFCELFRVPRQRPTSQQRHLPFGMPDMGLRSDQGTHFRNEMMKHLAARLKMELSFSPVYSPWLNRTVARLNKDANLNHTRVQSLAGRATVKVFTALPASSALEVMVVPATSEQGERVVELGDIGENVNRLRMSLHEIYQEVVDVKE</sequence>
<keyword evidence="2" id="KW-0548">Nucleotidyltransferase</keyword>
<dbReference type="SUPFAM" id="SSF53098">
    <property type="entry name" value="Ribonuclease H-like"/>
    <property type="match status" value="1"/>
</dbReference>
<dbReference type="PANTHER" id="PTHR37984:SF5">
    <property type="entry name" value="PROTEIN NYNRIN-LIKE"/>
    <property type="match status" value="1"/>
</dbReference>
<evidence type="ECO:0000256" key="2">
    <source>
        <dbReference type="ARBA" id="ARBA00022695"/>
    </source>
</evidence>
<dbReference type="InterPro" id="IPR041588">
    <property type="entry name" value="Integrase_H2C2"/>
</dbReference>
<evidence type="ECO:0000313" key="9">
    <source>
        <dbReference type="EMBL" id="OWZ22770.1"/>
    </source>
</evidence>
<keyword evidence="4" id="KW-0255">Endonuclease</keyword>
<dbReference type="InterPro" id="IPR012337">
    <property type="entry name" value="RNaseH-like_sf"/>
</dbReference>
<evidence type="ECO:0008006" key="11">
    <source>
        <dbReference type="Google" id="ProtNLM"/>
    </source>
</evidence>
<evidence type="ECO:0000256" key="4">
    <source>
        <dbReference type="ARBA" id="ARBA00022759"/>
    </source>
</evidence>
<proteinExistence type="predicted"/>
<accession>A0A225X0P6</accession>
<keyword evidence="10" id="KW-1185">Reference proteome</keyword>
<reference evidence="10" key="1">
    <citation type="submission" date="2017-03" db="EMBL/GenBank/DDBJ databases">
        <title>Phytopthora megakarya and P. palmivora, two closely related causual agents of cacao black pod achieved similar genome size and gene model numbers by different mechanisms.</title>
        <authorList>
            <person name="Ali S."/>
            <person name="Shao J."/>
            <person name="Larry D.J."/>
            <person name="Kronmiller B."/>
            <person name="Shen D."/>
            <person name="Strem M.D."/>
            <person name="Melnick R.L."/>
            <person name="Guiltinan M.J."/>
            <person name="Tyler B.M."/>
            <person name="Meinhardt L.W."/>
            <person name="Bailey B.A."/>
        </authorList>
    </citation>
    <scope>NUCLEOTIDE SEQUENCE [LARGE SCALE GENOMIC DNA]</scope>
    <source>
        <strain evidence="10">zdho120</strain>
    </source>
</reference>
<dbReference type="AlphaFoldDB" id="A0A225X0P6"/>
<dbReference type="EMBL" id="NBNE01000110">
    <property type="protein sequence ID" value="OWZ22770.1"/>
    <property type="molecule type" value="Genomic_DNA"/>
</dbReference>
<name>A0A225X0P6_9STRA</name>
<dbReference type="GO" id="GO:0004519">
    <property type="term" value="F:endonuclease activity"/>
    <property type="evidence" value="ECO:0007669"/>
    <property type="project" value="UniProtKB-KW"/>
</dbReference>
<dbReference type="Proteomes" id="UP000198211">
    <property type="component" value="Unassembled WGS sequence"/>
</dbReference>
<evidence type="ECO:0000259" key="7">
    <source>
        <dbReference type="Pfam" id="PF17917"/>
    </source>
</evidence>
<dbReference type="PANTHER" id="PTHR37984">
    <property type="entry name" value="PROTEIN CBG26694"/>
    <property type="match status" value="1"/>
</dbReference>
<dbReference type="InterPro" id="IPR036397">
    <property type="entry name" value="RNaseH_sf"/>
</dbReference>
<keyword evidence="1" id="KW-0808">Transferase</keyword>
<feature type="domain" description="Reverse transcriptase RNase H-like" evidence="7">
    <location>
        <begin position="81"/>
        <end position="146"/>
    </location>
</feature>
<evidence type="ECO:0000259" key="8">
    <source>
        <dbReference type="Pfam" id="PF17921"/>
    </source>
</evidence>
<feature type="domain" description="Integrase zinc-binding" evidence="8">
    <location>
        <begin position="210"/>
        <end position="263"/>
    </location>
</feature>
<dbReference type="GO" id="GO:0016787">
    <property type="term" value="F:hydrolase activity"/>
    <property type="evidence" value="ECO:0007669"/>
    <property type="project" value="UniProtKB-KW"/>
</dbReference>
<dbReference type="GO" id="GO:0003964">
    <property type="term" value="F:RNA-directed DNA polymerase activity"/>
    <property type="evidence" value="ECO:0007669"/>
    <property type="project" value="UniProtKB-KW"/>
</dbReference>
<gene>
    <name evidence="9" type="ORF">PHMEG_0002467</name>
</gene>
<organism evidence="9 10">
    <name type="scientific">Phytophthora megakarya</name>
    <dbReference type="NCBI Taxonomy" id="4795"/>
    <lineage>
        <taxon>Eukaryota</taxon>
        <taxon>Sar</taxon>
        <taxon>Stramenopiles</taxon>
        <taxon>Oomycota</taxon>
        <taxon>Peronosporomycetes</taxon>
        <taxon>Peronosporales</taxon>
        <taxon>Peronosporaceae</taxon>
        <taxon>Phytophthora</taxon>
    </lineage>
</organism>